<reference evidence="1" key="1">
    <citation type="submission" date="2020-05" db="EMBL/GenBank/DDBJ databases">
        <title>Large-scale comparative analyses of tick genomes elucidate their genetic diversity and vector capacities.</title>
        <authorList>
            <person name="Jia N."/>
            <person name="Wang J."/>
            <person name="Shi W."/>
            <person name="Du L."/>
            <person name="Sun Y."/>
            <person name="Zhan W."/>
            <person name="Jiang J."/>
            <person name="Wang Q."/>
            <person name="Zhang B."/>
            <person name="Ji P."/>
            <person name="Sakyi L.B."/>
            <person name="Cui X."/>
            <person name="Yuan T."/>
            <person name="Jiang B."/>
            <person name="Yang W."/>
            <person name="Lam T.T.-Y."/>
            <person name="Chang Q."/>
            <person name="Ding S."/>
            <person name="Wang X."/>
            <person name="Zhu J."/>
            <person name="Ruan X."/>
            <person name="Zhao L."/>
            <person name="Wei J."/>
            <person name="Que T."/>
            <person name="Du C."/>
            <person name="Cheng J."/>
            <person name="Dai P."/>
            <person name="Han X."/>
            <person name="Huang E."/>
            <person name="Gao Y."/>
            <person name="Liu J."/>
            <person name="Shao H."/>
            <person name="Ye R."/>
            <person name="Li L."/>
            <person name="Wei W."/>
            <person name="Wang X."/>
            <person name="Wang C."/>
            <person name="Yang T."/>
            <person name="Huo Q."/>
            <person name="Li W."/>
            <person name="Guo W."/>
            <person name="Chen H."/>
            <person name="Zhou L."/>
            <person name="Ni X."/>
            <person name="Tian J."/>
            <person name="Zhou Y."/>
            <person name="Sheng Y."/>
            <person name="Liu T."/>
            <person name="Pan Y."/>
            <person name="Xia L."/>
            <person name="Li J."/>
            <person name="Zhao F."/>
            <person name="Cao W."/>
        </authorList>
    </citation>
    <scope>NUCLEOTIDE SEQUENCE</scope>
    <source>
        <strain evidence="1">Dsil-2018</strain>
    </source>
</reference>
<evidence type="ECO:0000313" key="1">
    <source>
        <dbReference type="EMBL" id="KAH7973426.1"/>
    </source>
</evidence>
<keyword evidence="2" id="KW-1185">Reference proteome</keyword>
<protein>
    <submittedName>
        <fullName evidence="1">Uncharacterized protein</fullName>
    </submittedName>
</protein>
<gene>
    <name evidence="1" type="ORF">HPB49_000901</name>
</gene>
<organism evidence="1 2">
    <name type="scientific">Dermacentor silvarum</name>
    <name type="common">Tick</name>
    <dbReference type="NCBI Taxonomy" id="543639"/>
    <lineage>
        <taxon>Eukaryota</taxon>
        <taxon>Metazoa</taxon>
        <taxon>Ecdysozoa</taxon>
        <taxon>Arthropoda</taxon>
        <taxon>Chelicerata</taxon>
        <taxon>Arachnida</taxon>
        <taxon>Acari</taxon>
        <taxon>Parasitiformes</taxon>
        <taxon>Ixodida</taxon>
        <taxon>Ixodoidea</taxon>
        <taxon>Ixodidae</taxon>
        <taxon>Rhipicephalinae</taxon>
        <taxon>Dermacentor</taxon>
    </lineage>
</organism>
<sequence length="285" mass="29795">MLHLPGELKIPELPTQTSRRKQTPFPPSPALPSTNNQCTFTAILSVSPARECVCRLVELPPLRSRRRPSPEPTSRGHVSTGCKAFEPPTDRTEGQQRLPSASLFRVPPSSPARASPLHHHGTGGAASEEEEASGRTPRSPPYLPWRTLAAGAVVVACTCLPGAKMAPSGVAARGVWRAGKKNARPSIGRGGAVPFHLRRRHTGGTPAGIGGRPGVTAAWLADGAREAAESPPNRLAAMADEQETGFSGLAGSPEPTSEDRVGPPAPPTPSAAARGAHRWVAARAL</sequence>
<dbReference type="Proteomes" id="UP000821865">
    <property type="component" value="Chromosome 10"/>
</dbReference>
<accession>A0ACB8DM39</accession>
<evidence type="ECO:0000313" key="2">
    <source>
        <dbReference type="Proteomes" id="UP000821865"/>
    </source>
</evidence>
<proteinExistence type="predicted"/>
<comment type="caution">
    <text evidence="1">The sequence shown here is derived from an EMBL/GenBank/DDBJ whole genome shotgun (WGS) entry which is preliminary data.</text>
</comment>
<name>A0ACB8DM39_DERSI</name>
<dbReference type="EMBL" id="CM023479">
    <property type="protein sequence ID" value="KAH7973426.1"/>
    <property type="molecule type" value="Genomic_DNA"/>
</dbReference>